<sequence length="404" mass="46157">MKKKKLLFVIDSLACAGAEKSLVTLLSLIDFDSYDVDLQLFLYGGELESLVPKEVRVLPPFEYTNFASNPFWKTAILSPPSYVLARLSYSFRLRIGKVNNITKARLFWESIGSVIPPNSTKYDAAIAYAQGVPTFYVSEKVRAAKKFAWVNVSYYLEGVEKKYQMKHYNRMDKIITVSEKTKEIFLQNQLTVEDKLQVIYDINNPELINKMAKNGKGYDDNFNGIRILTIGRLARQKGYDIALKACAKLKESGISFRWYVLGKGPLEKEIQEQIHSLKLEKEMVLLGVKSNPYPFLKEADLYVQTSRFEGYGIALAEARMLNTPIVTTRFDAVYSQMIEGKNGITVDMKPEAVAEGIQQLLEHHDIRNGIITYQKQEKKGNIEEIHKFYQLVKGLEKEGEKIQL</sequence>
<reference evidence="2 3" key="1">
    <citation type="submission" date="2016-10" db="EMBL/GenBank/DDBJ databases">
        <authorList>
            <person name="de Groot N.N."/>
        </authorList>
    </citation>
    <scope>NUCLEOTIDE SEQUENCE [LARGE SCALE GENOMIC DNA]</scope>
    <source>
        <strain evidence="2 3">CGMCC 1.10449</strain>
    </source>
</reference>
<keyword evidence="2" id="KW-0808">Transferase</keyword>
<evidence type="ECO:0000313" key="2">
    <source>
        <dbReference type="EMBL" id="SDQ09802.1"/>
    </source>
</evidence>
<organism evidence="2 3">
    <name type="scientific">Virgibacillus salinus</name>
    <dbReference type="NCBI Taxonomy" id="553311"/>
    <lineage>
        <taxon>Bacteria</taxon>
        <taxon>Bacillati</taxon>
        <taxon>Bacillota</taxon>
        <taxon>Bacilli</taxon>
        <taxon>Bacillales</taxon>
        <taxon>Bacillaceae</taxon>
        <taxon>Virgibacillus</taxon>
    </lineage>
</organism>
<name>A0A1H0Y3T3_9BACI</name>
<dbReference type="CDD" id="cd03811">
    <property type="entry name" value="GT4_GT28_WabH-like"/>
    <property type="match status" value="1"/>
</dbReference>
<dbReference type="GO" id="GO:0016757">
    <property type="term" value="F:glycosyltransferase activity"/>
    <property type="evidence" value="ECO:0007669"/>
    <property type="project" value="InterPro"/>
</dbReference>
<dbReference type="STRING" id="553311.SAMN05216231_0407"/>
<evidence type="ECO:0000313" key="3">
    <source>
        <dbReference type="Proteomes" id="UP000199444"/>
    </source>
</evidence>
<protein>
    <submittedName>
        <fullName evidence="2">Glycosyltransferase involved in cell wall bisynthesis</fullName>
    </submittedName>
</protein>
<dbReference type="Proteomes" id="UP000199444">
    <property type="component" value="Unassembled WGS sequence"/>
</dbReference>
<evidence type="ECO:0000259" key="1">
    <source>
        <dbReference type="Pfam" id="PF00534"/>
    </source>
</evidence>
<dbReference type="RefSeq" id="WP_092491288.1">
    <property type="nucleotide sequence ID" value="NZ_FNKD01000001.1"/>
</dbReference>
<dbReference type="Gene3D" id="3.40.50.2000">
    <property type="entry name" value="Glycogen Phosphorylase B"/>
    <property type="match status" value="2"/>
</dbReference>
<gene>
    <name evidence="2" type="ORF">SAMN05216231_0407</name>
</gene>
<dbReference type="InterPro" id="IPR001296">
    <property type="entry name" value="Glyco_trans_1"/>
</dbReference>
<dbReference type="SUPFAM" id="SSF53756">
    <property type="entry name" value="UDP-Glycosyltransferase/glycogen phosphorylase"/>
    <property type="match status" value="1"/>
</dbReference>
<accession>A0A1H0Y3T3</accession>
<dbReference type="AlphaFoldDB" id="A0A1H0Y3T3"/>
<dbReference type="PANTHER" id="PTHR12526">
    <property type="entry name" value="GLYCOSYLTRANSFERASE"/>
    <property type="match status" value="1"/>
</dbReference>
<dbReference type="Pfam" id="PF00534">
    <property type="entry name" value="Glycos_transf_1"/>
    <property type="match status" value="1"/>
</dbReference>
<feature type="domain" description="Glycosyl transferase family 1" evidence="1">
    <location>
        <begin position="226"/>
        <end position="376"/>
    </location>
</feature>
<proteinExistence type="predicted"/>
<dbReference type="EMBL" id="FNKD01000001">
    <property type="protein sequence ID" value="SDQ09802.1"/>
    <property type="molecule type" value="Genomic_DNA"/>
</dbReference>
<keyword evidence="3" id="KW-1185">Reference proteome</keyword>
<dbReference type="PANTHER" id="PTHR12526:SF630">
    <property type="entry name" value="GLYCOSYLTRANSFERASE"/>
    <property type="match status" value="1"/>
</dbReference>